<dbReference type="Pfam" id="PF03742">
    <property type="entry name" value="PetN"/>
    <property type="match status" value="1"/>
</dbReference>
<organism evidence="14">
    <name type="scientific">Arundo donax</name>
    <name type="common">Giant reed</name>
    <name type="synonym">Donax arundinaceus</name>
    <dbReference type="NCBI Taxonomy" id="35708"/>
    <lineage>
        <taxon>Eukaryota</taxon>
        <taxon>Viridiplantae</taxon>
        <taxon>Streptophyta</taxon>
        <taxon>Embryophyta</taxon>
        <taxon>Tracheophyta</taxon>
        <taxon>Spermatophyta</taxon>
        <taxon>Magnoliopsida</taxon>
        <taxon>Liliopsida</taxon>
        <taxon>Poales</taxon>
        <taxon>Poaceae</taxon>
        <taxon>PACMAD clade</taxon>
        <taxon>Arundinoideae</taxon>
        <taxon>Arundineae</taxon>
        <taxon>Arundo</taxon>
    </lineage>
</organism>
<keyword evidence="6" id="KW-0602">Photosynthesis</keyword>
<dbReference type="GO" id="GO:0016020">
    <property type="term" value="C:membrane"/>
    <property type="evidence" value="ECO:0007669"/>
    <property type="project" value="UniProtKB-SubCell"/>
</dbReference>
<dbReference type="GO" id="GO:0017004">
    <property type="term" value="P:cytochrome complex assembly"/>
    <property type="evidence" value="ECO:0007669"/>
    <property type="project" value="InterPro"/>
</dbReference>
<dbReference type="InterPro" id="IPR036143">
    <property type="entry name" value="Cytochr_b6-f_cplx_su8_sf"/>
</dbReference>
<evidence type="ECO:0000256" key="7">
    <source>
        <dbReference type="ARBA" id="ARBA00022692"/>
    </source>
</evidence>
<reference evidence="14" key="1">
    <citation type="submission" date="2014-09" db="EMBL/GenBank/DDBJ databases">
        <authorList>
            <person name="Magalhaes I.L.F."/>
            <person name="Oliveira U."/>
            <person name="Santos F.R."/>
            <person name="Vidigal T.H.D.A."/>
            <person name="Brescovit A.D."/>
            <person name="Santos A.J."/>
        </authorList>
    </citation>
    <scope>NUCLEOTIDE SEQUENCE</scope>
    <source>
        <tissue evidence="14">Shoot tissue taken approximately 20 cm above the soil surface</tissue>
    </source>
</reference>
<evidence type="ECO:0000256" key="5">
    <source>
        <dbReference type="ARBA" id="ARBA00022448"/>
    </source>
</evidence>
<comment type="function">
    <text evidence="1">Component of the cytochrome b6-f complex, which mediates electron transfer between photosystem II (PSII) and photosystem I (PSI), cyclic electron flow around PSI, and state transitions.</text>
</comment>
<evidence type="ECO:0000313" key="14">
    <source>
        <dbReference type="EMBL" id="JAD59464.1"/>
    </source>
</evidence>
<keyword evidence="10" id="KW-0472">Membrane</keyword>
<evidence type="ECO:0000256" key="2">
    <source>
        <dbReference type="ARBA" id="ARBA00004167"/>
    </source>
</evidence>
<dbReference type="AlphaFoldDB" id="A0A0A9B629"/>
<evidence type="ECO:0000256" key="6">
    <source>
        <dbReference type="ARBA" id="ARBA00022531"/>
    </source>
</evidence>
<dbReference type="GO" id="GO:0015979">
    <property type="term" value="P:photosynthesis"/>
    <property type="evidence" value="ECO:0007669"/>
    <property type="project" value="UniProtKB-KW"/>
</dbReference>
<evidence type="ECO:0000256" key="8">
    <source>
        <dbReference type="ARBA" id="ARBA00022982"/>
    </source>
</evidence>
<dbReference type="SUPFAM" id="SSF103451">
    <property type="entry name" value="PetN subunit of the cytochrome b6f complex"/>
    <property type="match status" value="1"/>
</dbReference>
<keyword evidence="7" id="KW-0812">Transmembrane</keyword>
<dbReference type="GO" id="GO:0009512">
    <property type="term" value="C:cytochrome b6f complex"/>
    <property type="evidence" value="ECO:0007669"/>
    <property type="project" value="InterPro"/>
</dbReference>
<comment type="subcellular location">
    <subcellularLocation>
        <location evidence="2">Membrane</location>
        <topology evidence="2">Single-pass membrane protein</topology>
    </subcellularLocation>
</comment>
<evidence type="ECO:0000256" key="12">
    <source>
        <dbReference type="ARBA" id="ARBA00031459"/>
    </source>
</evidence>
<evidence type="ECO:0000256" key="13">
    <source>
        <dbReference type="ARBA" id="ARBA00031982"/>
    </source>
</evidence>
<dbReference type="EMBL" id="GBRH01238431">
    <property type="protein sequence ID" value="JAD59464.1"/>
    <property type="molecule type" value="Transcribed_RNA"/>
</dbReference>
<name>A0A0A9B629_ARUDO</name>
<evidence type="ECO:0000256" key="4">
    <source>
        <dbReference type="ARBA" id="ARBA00021253"/>
    </source>
</evidence>
<accession>A0A0A9B629</accession>
<dbReference type="InterPro" id="IPR005497">
    <property type="entry name" value="Cytochrome_b6-f_cplx_su8"/>
</dbReference>
<protein>
    <recommendedName>
        <fullName evidence="4">Cytochrome b6-f complex subunit 8</fullName>
    </recommendedName>
    <alternativeName>
        <fullName evidence="12">Cytochrome b6-f complex subunit PetN</fullName>
    </alternativeName>
    <alternativeName>
        <fullName evidence="13">Cytochrome b6-f complex subunit VIII</fullName>
    </alternativeName>
</protein>
<keyword evidence="5" id="KW-0813">Transport</keyword>
<keyword evidence="9" id="KW-1133">Transmembrane helix</keyword>
<sequence length="29" mass="3338">MVFFTLSLSLVVWGRIPQTSWQTNGRANK</sequence>
<reference evidence="14" key="2">
    <citation type="journal article" date="2015" name="Data Brief">
        <title>Shoot transcriptome of the giant reed, Arundo donax.</title>
        <authorList>
            <person name="Barrero R.A."/>
            <person name="Guerrero F.D."/>
            <person name="Moolhuijzen P."/>
            <person name="Goolsby J.A."/>
            <person name="Tidwell J."/>
            <person name="Bellgard S.E."/>
            <person name="Bellgard M.I."/>
        </authorList>
    </citation>
    <scope>NUCLEOTIDE SEQUENCE</scope>
    <source>
        <tissue evidence="14">Shoot tissue taken approximately 20 cm above the soil surface</tissue>
    </source>
</reference>
<comment type="similarity">
    <text evidence="3">Belongs to the PetN family.</text>
</comment>
<evidence type="ECO:0000256" key="11">
    <source>
        <dbReference type="ARBA" id="ARBA00025834"/>
    </source>
</evidence>
<evidence type="ECO:0000256" key="10">
    <source>
        <dbReference type="ARBA" id="ARBA00023136"/>
    </source>
</evidence>
<keyword evidence="8" id="KW-0249">Electron transport</keyword>
<comment type="subunit">
    <text evidence="11">The 4 large subunits of the cytochrome b6-f complex are cytochrome b6, subunit IV (17 kDa polypeptide, PetD), cytochrome f and the Rieske protein, while the 4 small subunits are PetG, PetL, PetM and PetN. The complex functions as a dimer.</text>
</comment>
<evidence type="ECO:0000256" key="3">
    <source>
        <dbReference type="ARBA" id="ARBA00010969"/>
    </source>
</evidence>
<proteinExistence type="inferred from homology"/>
<evidence type="ECO:0000256" key="9">
    <source>
        <dbReference type="ARBA" id="ARBA00022989"/>
    </source>
</evidence>
<evidence type="ECO:0000256" key="1">
    <source>
        <dbReference type="ARBA" id="ARBA00003068"/>
    </source>
</evidence>